<keyword evidence="1" id="KW-0479">Metal-binding</keyword>
<dbReference type="Pfam" id="PF01363">
    <property type="entry name" value="FYVE"/>
    <property type="match status" value="1"/>
</dbReference>
<dbReference type="SUPFAM" id="SSF55781">
    <property type="entry name" value="GAF domain-like"/>
    <property type="match status" value="1"/>
</dbReference>
<dbReference type="PANTHER" id="PTHR43102:SF2">
    <property type="entry name" value="GAF DOMAIN-CONTAINING PROTEIN"/>
    <property type="match status" value="1"/>
</dbReference>
<reference evidence="8" key="2">
    <citation type="submission" date="2010-04" db="EMBL/GenBank/DDBJ databases">
        <authorList>
            <person name="Buell R."/>
            <person name="Hamilton J."/>
            <person name="Hostetler J."/>
        </authorList>
    </citation>
    <scope>NUCLEOTIDE SEQUENCE [LARGE SCALE GENOMIC DNA]</scope>
    <source>
        <strain evidence="8">DAOM:BR144</strain>
    </source>
</reference>
<evidence type="ECO:0000313" key="7">
    <source>
        <dbReference type="EnsemblProtists" id="PYU1_T001242"/>
    </source>
</evidence>
<keyword evidence="3" id="KW-0862">Zinc</keyword>
<dbReference type="GO" id="GO:0008270">
    <property type="term" value="F:zinc ion binding"/>
    <property type="evidence" value="ECO:0007669"/>
    <property type="project" value="UniProtKB-KW"/>
</dbReference>
<dbReference type="HOGENOM" id="CLU_013242_2_0_1"/>
<feature type="compositionally biased region" description="Basic and acidic residues" evidence="5">
    <location>
        <begin position="408"/>
        <end position="418"/>
    </location>
</feature>
<evidence type="ECO:0000259" key="6">
    <source>
        <dbReference type="PROSITE" id="PS50178"/>
    </source>
</evidence>
<dbReference type="EnsemblProtists" id="PYU1_T001242">
    <property type="protein sequence ID" value="PYU1_T001242"/>
    <property type="gene ID" value="PYU1_G001242"/>
</dbReference>
<name>K3W8F1_GLOUD</name>
<dbReference type="InterPro" id="IPR013083">
    <property type="entry name" value="Znf_RING/FYVE/PHD"/>
</dbReference>
<dbReference type="InParanoid" id="K3W8F1"/>
<organism evidence="7 8">
    <name type="scientific">Globisporangium ultimum (strain ATCC 200006 / CBS 805.95 / DAOM BR144)</name>
    <name type="common">Pythium ultimum</name>
    <dbReference type="NCBI Taxonomy" id="431595"/>
    <lineage>
        <taxon>Eukaryota</taxon>
        <taxon>Sar</taxon>
        <taxon>Stramenopiles</taxon>
        <taxon>Oomycota</taxon>
        <taxon>Peronosporomycetes</taxon>
        <taxon>Pythiales</taxon>
        <taxon>Pythiaceae</taxon>
        <taxon>Globisporangium</taxon>
    </lineage>
</organism>
<dbReference type="InterPro" id="IPR017455">
    <property type="entry name" value="Znf_FYVE-rel"/>
</dbReference>
<dbReference type="PANTHER" id="PTHR43102">
    <property type="entry name" value="SLR1143 PROTEIN"/>
    <property type="match status" value="1"/>
</dbReference>
<accession>K3W8F1</accession>
<dbReference type="VEuPathDB" id="FungiDB:PYU1_G001242"/>
<dbReference type="AlphaFoldDB" id="K3W8F1"/>
<dbReference type="CDD" id="cd00065">
    <property type="entry name" value="FYVE_like_SF"/>
    <property type="match status" value="1"/>
</dbReference>
<feature type="domain" description="FYVE-type" evidence="6">
    <location>
        <begin position="241"/>
        <end position="302"/>
    </location>
</feature>
<feature type="region of interest" description="Disordered" evidence="5">
    <location>
        <begin position="408"/>
        <end position="427"/>
    </location>
</feature>
<reference evidence="8" key="1">
    <citation type="journal article" date="2010" name="Genome Biol.">
        <title>Genome sequence of the necrotrophic plant pathogen Pythium ultimum reveals original pathogenicity mechanisms and effector repertoire.</title>
        <authorList>
            <person name="Levesque C.A."/>
            <person name="Brouwer H."/>
            <person name="Cano L."/>
            <person name="Hamilton J.P."/>
            <person name="Holt C."/>
            <person name="Huitema E."/>
            <person name="Raffaele S."/>
            <person name="Robideau G.P."/>
            <person name="Thines M."/>
            <person name="Win J."/>
            <person name="Zerillo M.M."/>
            <person name="Beakes G.W."/>
            <person name="Boore J.L."/>
            <person name="Busam D."/>
            <person name="Dumas B."/>
            <person name="Ferriera S."/>
            <person name="Fuerstenberg S.I."/>
            <person name="Gachon C.M."/>
            <person name="Gaulin E."/>
            <person name="Govers F."/>
            <person name="Grenville-Briggs L."/>
            <person name="Horner N."/>
            <person name="Hostetler J."/>
            <person name="Jiang R.H."/>
            <person name="Johnson J."/>
            <person name="Krajaejun T."/>
            <person name="Lin H."/>
            <person name="Meijer H.J."/>
            <person name="Moore B."/>
            <person name="Morris P."/>
            <person name="Phuntmart V."/>
            <person name="Puiu D."/>
            <person name="Shetty J."/>
            <person name="Stajich J.E."/>
            <person name="Tripathy S."/>
            <person name="Wawra S."/>
            <person name="van West P."/>
            <person name="Whitty B.R."/>
            <person name="Coutinho P.M."/>
            <person name="Henrissat B."/>
            <person name="Martin F."/>
            <person name="Thomas P.D."/>
            <person name="Tyler B.M."/>
            <person name="De Vries R.P."/>
            <person name="Kamoun S."/>
            <person name="Yandell M."/>
            <person name="Tisserat N."/>
            <person name="Buell C.R."/>
        </authorList>
    </citation>
    <scope>NUCLEOTIDE SEQUENCE</scope>
    <source>
        <strain evidence="8">DAOM:BR144</strain>
    </source>
</reference>
<dbReference type="Gene3D" id="3.30.40.10">
    <property type="entry name" value="Zinc/RING finger domain, C3HC4 (zinc finger)"/>
    <property type="match status" value="1"/>
</dbReference>
<dbReference type="Proteomes" id="UP000019132">
    <property type="component" value="Unassembled WGS sequence"/>
</dbReference>
<dbReference type="eggNOG" id="ENOG502RWPK">
    <property type="taxonomic scope" value="Eukaryota"/>
</dbReference>
<dbReference type="InterPro" id="IPR003018">
    <property type="entry name" value="GAF"/>
</dbReference>
<evidence type="ECO:0000313" key="8">
    <source>
        <dbReference type="Proteomes" id="UP000019132"/>
    </source>
</evidence>
<evidence type="ECO:0000256" key="1">
    <source>
        <dbReference type="ARBA" id="ARBA00022723"/>
    </source>
</evidence>
<dbReference type="Gene3D" id="3.30.450.40">
    <property type="match status" value="1"/>
</dbReference>
<dbReference type="EMBL" id="GL376626">
    <property type="status" value="NOT_ANNOTATED_CDS"/>
    <property type="molecule type" value="Genomic_DNA"/>
</dbReference>
<dbReference type="InterPro" id="IPR000306">
    <property type="entry name" value="Znf_FYVE"/>
</dbReference>
<proteinExistence type="predicted"/>
<evidence type="ECO:0000256" key="4">
    <source>
        <dbReference type="PROSITE-ProRule" id="PRU00091"/>
    </source>
</evidence>
<evidence type="ECO:0000256" key="5">
    <source>
        <dbReference type="SAM" id="MobiDB-lite"/>
    </source>
</evidence>
<dbReference type="PROSITE" id="PS50178">
    <property type="entry name" value="ZF_FYVE"/>
    <property type="match status" value="1"/>
</dbReference>
<keyword evidence="2 4" id="KW-0863">Zinc-finger</keyword>
<keyword evidence="8" id="KW-1185">Reference proteome</keyword>
<protein>
    <recommendedName>
        <fullName evidence="6">FYVE-type domain-containing protein</fullName>
    </recommendedName>
</protein>
<dbReference type="InterPro" id="IPR029016">
    <property type="entry name" value="GAF-like_dom_sf"/>
</dbReference>
<sequence>MHYVMAVGTVSCTLSELRSILRPTTEAKYTTAMNQLYSESFVDGAIAHRSRASSNASVLAASNTRASVMTAASTASRYRSPSGGDIEFMAKTATFAKPHMFARNQQWNFLECFQRQEPQPDQDGFIVTMSSLSPFFEVPESTDPDAAPVDQLQGITAAYSVVTDPHDKNGALRVTFYSKFAEDCTSFSALKRHGFKLILKAHLMQMARATTRLPMIVRRRRLEVISMNENTKAFTLSNPLCICCTTTLHFLKQKRRCHSCGYFVCEKCSIEQEVEAAGDQRQQPQSLVYVARVCQPCIRRLDDAIYERISAEPLLPPPPPPRAPTSSMAEMLDHIFHTGPETKRQAVMSVINNLLEDEERNSPKKAASPTKSAVTDDESFTLTDPKSEKDCLRALQTHLSDNHLQAKQLDDSSIKGDVETCDSTSSGGRNSYLVPYQPYAAETWPRRKDSRHSVLPLVAGSHTKSEAHRSKIVRKHRLTEPEDVSELEIICSIACRELKCAVAMVTVAESDMMHVVATNSEIYRNVVVPREESFCAYTILNDTPLVVAQPETDPRFRHFAMVQRGLRFYAGFPLQALDGTIVGTLCCGDSAPRELSQLQMDAMVNLATTASKVMQLRGKDIYKKL</sequence>
<dbReference type="SUPFAM" id="SSF57903">
    <property type="entry name" value="FYVE/PHD zinc finger"/>
    <property type="match status" value="1"/>
</dbReference>
<reference evidence="7" key="3">
    <citation type="submission" date="2015-02" db="UniProtKB">
        <authorList>
            <consortium name="EnsemblProtists"/>
        </authorList>
    </citation>
    <scope>IDENTIFICATION</scope>
    <source>
        <strain evidence="7">DAOM BR144</strain>
    </source>
</reference>
<evidence type="ECO:0000256" key="3">
    <source>
        <dbReference type="ARBA" id="ARBA00022833"/>
    </source>
</evidence>
<dbReference type="Pfam" id="PF01590">
    <property type="entry name" value="GAF"/>
    <property type="match status" value="1"/>
</dbReference>
<dbReference type="InterPro" id="IPR011011">
    <property type="entry name" value="Znf_FYVE_PHD"/>
</dbReference>
<evidence type="ECO:0000256" key="2">
    <source>
        <dbReference type="ARBA" id="ARBA00022771"/>
    </source>
</evidence>
<feature type="region of interest" description="Disordered" evidence="5">
    <location>
        <begin position="355"/>
        <end position="384"/>
    </location>
</feature>